<dbReference type="Proteomes" id="UP000000707">
    <property type="component" value="Unassembled WGS sequence"/>
</dbReference>
<evidence type="ECO:0000313" key="2">
    <source>
        <dbReference type="Proteomes" id="UP000000707"/>
    </source>
</evidence>
<evidence type="ECO:0000313" key="1">
    <source>
        <dbReference type="EMBL" id="EGV62434.1"/>
    </source>
</evidence>
<dbReference type="AlphaFoldDB" id="G3B914"/>
<organism evidence="2">
    <name type="scientific">Candida tenuis (strain ATCC 10573 / BCRC 21748 / CBS 615 / JCM 9827 / NBRC 10315 / NRRL Y-1498 / VKM Y-70)</name>
    <name type="common">Yeast</name>
    <name type="synonym">Yamadazyma tenuis</name>
    <dbReference type="NCBI Taxonomy" id="590646"/>
    <lineage>
        <taxon>Eukaryota</taxon>
        <taxon>Fungi</taxon>
        <taxon>Dikarya</taxon>
        <taxon>Ascomycota</taxon>
        <taxon>Saccharomycotina</taxon>
        <taxon>Pichiomycetes</taxon>
        <taxon>Debaryomycetaceae</taxon>
        <taxon>Yamadazyma</taxon>
    </lineage>
</organism>
<reference evidence="1 2" key="1">
    <citation type="journal article" date="2011" name="Proc. Natl. Acad. Sci. U.S.A.">
        <title>Comparative genomics of xylose-fermenting fungi for enhanced biofuel production.</title>
        <authorList>
            <person name="Wohlbach D.J."/>
            <person name="Kuo A."/>
            <person name="Sato T.K."/>
            <person name="Potts K.M."/>
            <person name="Salamov A.A."/>
            <person name="LaButti K.M."/>
            <person name="Sun H."/>
            <person name="Clum A."/>
            <person name="Pangilinan J.L."/>
            <person name="Lindquist E.A."/>
            <person name="Lucas S."/>
            <person name="Lapidus A."/>
            <person name="Jin M."/>
            <person name="Gunawan C."/>
            <person name="Balan V."/>
            <person name="Dale B.E."/>
            <person name="Jeffries T.W."/>
            <person name="Zinkel R."/>
            <person name="Barry K.W."/>
            <person name="Grigoriev I.V."/>
            <person name="Gasch A.P."/>
        </authorList>
    </citation>
    <scope>NUCLEOTIDE SEQUENCE [LARGE SCALE GENOMIC DNA]</scope>
    <source>
        <strain evidence="2">ATCC 10573 / BCRC 21748 / CBS 615 / JCM 9827 / NBRC 10315 / NRRL Y-1498 / VKM Y-70</strain>
    </source>
</reference>
<proteinExistence type="predicted"/>
<dbReference type="EMBL" id="GL996527">
    <property type="protein sequence ID" value="EGV62434.1"/>
    <property type="molecule type" value="Genomic_DNA"/>
</dbReference>
<dbReference type="HOGENOM" id="CLU_2793753_0_0_1"/>
<sequence>MVGSIQIPLNYARQLGKALLSGDLVHVWHHSYLHGKGQSSIVPWPNQASEESRYLLDQEGIMQPIYLL</sequence>
<gene>
    <name evidence="1" type="ORF">CANTEDRAFT_115901</name>
</gene>
<accession>G3B914</accession>
<protein>
    <submittedName>
        <fullName evidence="1">Uncharacterized protein</fullName>
    </submittedName>
</protein>
<keyword evidence="2" id="KW-1185">Reference proteome</keyword>
<name>G3B914_CANTC</name>